<evidence type="ECO:0000313" key="9">
    <source>
        <dbReference type="Proteomes" id="UP000095255"/>
    </source>
</evidence>
<comment type="caution">
    <text evidence="8">The sequence shown here is derived from an EMBL/GenBank/DDBJ whole genome shotgun (WGS) entry which is preliminary data.</text>
</comment>
<dbReference type="PANTHER" id="PTHR21087:SF16">
    <property type="entry name" value="SHIKIMATE KINASE 1, CHLOROPLASTIC"/>
    <property type="match status" value="1"/>
</dbReference>
<dbReference type="Pfam" id="PF01202">
    <property type="entry name" value="SKI"/>
    <property type="match status" value="1"/>
</dbReference>
<dbReference type="PRINTS" id="PR01100">
    <property type="entry name" value="SHIKIMTKNASE"/>
</dbReference>
<evidence type="ECO:0000256" key="7">
    <source>
        <dbReference type="HAMAP-Rule" id="MF_00109"/>
    </source>
</evidence>
<dbReference type="GO" id="GO:0000287">
    <property type="term" value="F:magnesium ion binding"/>
    <property type="evidence" value="ECO:0007669"/>
    <property type="project" value="UniProtKB-UniRule"/>
</dbReference>
<dbReference type="PANTHER" id="PTHR21087">
    <property type="entry name" value="SHIKIMATE KINASE"/>
    <property type="match status" value="1"/>
</dbReference>
<gene>
    <name evidence="7" type="primary">aroK</name>
    <name evidence="8" type="ORF">BHU72_02140</name>
</gene>
<dbReference type="Proteomes" id="UP000095255">
    <property type="component" value="Unassembled WGS sequence"/>
</dbReference>
<comment type="catalytic activity">
    <reaction evidence="7">
        <text>shikimate + ATP = 3-phosphoshikimate + ADP + H(+)</text>
        <dbReference type="Rhea" id="RHEA:13121"/>
        <dbReference type="ChEBI" id="CHEBI:15378"/>
        <dbReference type="ChEBI" id="CHEBI:30616"/>
        <dbReference type="ChEBI" id="CHEBI:36208"/>
        <dbReference type="ChEBI" id="CHEBI:145989"/>
        <dbReference type="ChEBI" id="CHEBI:456216"/>
        <dbReference type="EC" id="2.7.1.71"/>
    </reaction>
</comment>
<comment type="subcellular location">
    <subcellularLocation>
        <location evidence="7">Cytoplasm</location>
    </subcellularLocation>
</comment>
<dbReference type="GO" id="GO:0009073">
    <property type="term" value="P:aromatic amino acid family biosynthetic process"/>
    <property type="evidence" value="ECO:0007669"/>
    <property type="project" value="UniProtKB-KW"/>
</dbReference>
<dbReference type="UniPathway" id="UPA00053">
    <property type="reaction ID" value="UER00088"/>
</dbReference>
<keyword evidence="2 7" id="KW-0808">Transferase</keyword>
<dbReference type="InterPro" id="IPR031322">
    <property type="entry name" value="Shikimate/glucono_kinase"/>
</dbReference>
<keyword evidence="5 7" id="KW-0067">ATP-binding</keyword>
<dbReference type="GO" id="GO:0005829">
    <property type="term" value="C:cytosol"/>
    <property type="evidence" value="ECO:0007669"/>
    <property type="project" value="TreeGrafter"/>
</dbReference>
<evidence type="ECO:0000256" key="3">
    <source>
        <dbReference type="ARBA" id="ARBA00022741"/>
    </source>
</evidence>
<dbReference type="STRING" id="1390249.BHU72_02140"/>
<evidence type="ECO:0000256" key="1">
    <source>
        <dbReference type="ARBA" id="ARBA00022605"/>
    </source>
</evidence>
<feature type="binding site" evidence="7">
    <location>
        <position position="25"/>
    </location>
    <ligand>
        <name>substrate</name>
    </ligand>
</feature>
<dbReference type="GO" id="GO:0008652">
    <property type="term" value="P:amino acid biosynthetic process"/>
    <property type="evidence" value="ECO:0007669"/>
    <property type="project" value="UniProtKB-KW"/>
</dbReference>
<sequence>MMGTGKSTIGHAIASTLQVPFIDLDTVIETQEAMKISDIFDLRGEPYFRMLETSALRNTGLVGNQPTILSVVATGGGAFEKEENRNIMESYGYTVWLQTDIDEIAHRLASDTTRPLLREENFASLRSRLQEIFNKRKDNYSLASVHVNTDGKSIEQIVAEIIEATKK</sequence>
<dbReference type="Gene3D" id="3.40.50.300">
    <property type="entry name" value="P-loop containing nucleotide triphosphate hydrolases"/>
    <property type="match status" value="1"/>
</dbReference>
<evidence type="ECO:0000256" key="5">
    <source>
        <dbReference type="ARBA" id="ARBA00022840"/>
    </source>
</evidence>
<feature type="binding site" evidence="7">
    <location>
        <position position="136"/>
    </location>
    <ligand>
        <name>substrate</name>
    </ligand>
</feature>
<proteinExistence type="inferred from homology"/>
<dbReference type="HAMAP" id="MF_00109">
    <property type="entry name" value="Shikimate_kinase"/>
    <property type="match status" value="1"/>
</dbReference>
<keyword evidence="3 7" id="KW-0547">Nucleotide-binding</keyword>
<comment type="function">
    <text evidence="7">Catalyzes the specific phosphorylation of the 3-hydroxyl group of shikimic acid using ATP as a cosubstrate.</text>
</comment>
<dbReference type="AlphaFoldDB" id="A0A1E5L7H0"/>
<comment type="caution">
    <text evidence="7">Lacks conserved residue(s) required for the propagation of feature annotation.</text>
</comment>
<keyword evidence="7" id="KW-0479">Metal-binding</keyword>
<keyword evidence="6 7" id="KW-0057">Aromatic amino acid biosynthesis</keyword>
<reference evidence="8 9" key="1">
    <citation type="submission" date="2016-09" db="EMBL/GenBank/DDBJ databases">
        <title>Desulfuribacillus arsenicus sp. nov., an obligately anaerobic, dissimilatory arsenic- and antimonate-reducing bacterium isolated from anoxic sediments.</title>
        <authorList>
            <person name="Abin C.A."/>
            <person name="Hollibaugh J.T."/>
        </authorList>
    </citation>
    <scope>NUCLEOTIDE SEQUENCE [LARGE SCALE GENOMIC DNA]</scope>
    <source>
        <strain evidence="8 9">MLFW-2</strain>
    </source>
</reference>
<dbReference type="EC" id="2.7.1.71" evidence="7"/>
<dbReference type="GO" id="GO:0009423">
    <property type="term" value="P:chorismate biosynthetic process"/>
    <property type="evidence" value="ECO:0007669"/>
    <property type="project" value="UniProtKB-UniRule"/>
</dbReference>
<comment type="similarity">
    <text evidence="7">Belongs to the shikimate kinase family.</text>
</comment>
<evidence type="ECO:0000256" key="2">
    <source>
        <dbReference type="ARBA" id="ARBA00022679"/>
    </source>
</evidence>
<accession>A0A1E5L7H0</accession>
<dbReference type="GO" id="GO:0004765">
    <property type="term" value="F:shikimate kinase activity"/>
    <property type="evidence" value="ECO:0007669"/>
    <property type="project" value="UniProtKB-UniRule"/>
</dbReference>
<evidence type="ECO:0000256" key="6">
    <source>
        <dbReference type="ARBA" id="ARBA00023141"/>
    </source>
</evidence>
<dbReference type="CDD" id="cd00464">
    <property type="entry name" value="SK"/>
    <property type="match status" value="1"/>
</dbReference>
<organism evidence="8 9">
    <name type="scientific">Desulfuribacillus stibiiarsenatis</name>
    <dbReference type="NCBI Taxonomy" id="1390249"/>
    <lineage>
        <taxon>Bacteria</taxon>
        <taxon>Bacillati</taxon>
        <taxon>Bacillota</taxon>
        <taxon>Desulfuribacillia</taxon>
        <taxon>Desulfuribacillales</taxon>
        <taxon>Desulfuribacillaceae</taxon>
        <taxon>Desulfuribacillus</taxon>
    </lineage>
</organism>
<protein>
    <recommendedName>
        <fullName evidence="7">Shikimate kinase</fullName>
        <shortName evidence="7">SK</shortName>
        <ecNumber evidence="7">2.7.1.71</ecNumber>
    </recommendedName>
</protein>
<comment type="subunit">
    <text evidence="7">Monomer.</text>
</comment>
<feature type="binding site" evidence="7">
    <location>
        <position position="114"/>
    </location>
    <ligand>
        <name>ATP</name>
        <dbReference type="ChEBI" id="CHEBI:30616"/>
    </ligand>
</feature>
<evidence type="ECO:0000313" key="8">
    <source>
        <dbReference type="EMBL" id="OEH85939.1"/>
    </source>
</evidence>
<dbReference type="GO" id="GO:0005524">
    <property type="term" value="F:ATP binding"/>
    <property type="evidence" value="ECO:0007669"/>
    <property type="project" value="UniProtKB-UniRule"/>
</dbReference>
<dbReference type="InterPro" id="IPR027417">
    <property type="entry name" value="P-loop_NTPase"/>
</dbReference>
<dbReference type="EMBL" id="MJAT01000012">
    <property type="protein sequence ID" value="OEH85939.1"/>
    <property type="molecule type" value="Genomic_DNA"/>
</dbReference>
<name>A0A1E5L7H0_9FIRM</name>
<comment type="pathway">
    <text evidence="7">Metabolic intermediate biosynthesis; chorismate biosynthesis; chorismate from D-erythrose 4-phosphate and phosphoenolpyruvate: step 5/7.</text>
</comment>
<comment type="cofactor">
    <cofactor evidence="7">
        <name>Mg(2+)</name>
        <dbReference type="ChEBI" id="CHEBI:18420"/>
    </cofactor>
    <text evidence="7">Binds 1 Mg(2+) ion per subunit.</text>
</comment>
<keyword evidence="1 7" id="KW-0028">Amino-acid biosynthesis</keyword>
<feature type="binding site" evidence="7">
    <location>
        <position position="7"/>
    </location>
    <ligand>
        <name>Mg(2+)</name>
        <dbReference type="ChEBI" id="CHEBI:18420"/>
    </ligand>
</feature>
<keyword evidence="7" id="KW-0963">Cytoplasm</keyword>
<feature type="binding site" evidence="7">
    <location>
        <position position="49"/>
    </location>
    <ligand>
        <name>substrate</name>
    </ligand>
</feature>
<keyword evidence="4 7" id="KW-0418">Kinase</keyword>
<feature type="binding site" evidence="7">
    <location>
        <position position="76"/>
    </location>
    <ligand>
        <name>substrate</name>
    </ligand>
</feature>
<feature type="binding site" evidence="7">
    <location>
        <begin position="3"/>
        <end position="8"/>
    </location>
    <ligand>
        <name>ATP</name>
        <dbReference type="ChEBI" id="CHEBI:30616"/>
    </ligand>
</feature>
<keyword evidence="9" id="KW-1185">Reference proteome</keyword>
<keyword evidence="7" id="KW-0460">Magnesium</keyword>
<dbReference type="InterPro" id="IPR000623">
    <property type="entry name" value="Shikimate_kinase/TSH1"/>
</dbReference>
<dbReference type="SUPFAM" id="SSF52540">
    <property type="entry name" value="P-loop containing nucleoside triphosphate hydrolases"/>
    <property type="match status" value="1"/>
</dbReference>
<evidence type="ECO:0000256" key="4">
    <source>
        <dbReference type="ARBA" id="ARBA00022777"/>
    </source>
</evidence>